<reference evidence="12 13" key="1">
    <citation type="journal article" date="2011" name="J. Bacteriol.">
        <title>Genome sequence of Brevibacillus laterosporus LMG 15441, a pathogen of invertebrates.</title>
        <authorList>
            <person name="Djukic M."/>
            <person name="Poehlein A."/>
            <person name="Thurmer A."/>
            <person name="Daniel R."/>
        </authorList>
    </citation>
    <scope>NUCLEOTIDE SEQUENCE [LARGE SCALE GENOMIC DNA]</scope>
    <source>
        <strain evidence="12 13">LMG 15441</strain>
    </source>
</reference>
<evidence type="ECO:0000313" key="13">
    <source>
        <dbReference type="Proteomes" id="UP000005850"/>
    </source>
</evidence>
<dbReference type="CDD" id="cd02439">
    <property type="entry name" value="DMB-PRT_CobT"/>
    <property type="match status" value="1"/>
</dbReference>
<dbReference type="Gene3D" id="3.40.50.10210">
    <property type="match status" value="1"/>
</dbReference>
<evidence type="ECO:0000256" key="10">
    <source>
        <dbReference type="ARBA" id="ARBA00047340"/>
    </source>
</evidence>
<evidence type="ECO:0000256" key="3">
    <source>
        <dbReference type="ARBA" id="ARBA00007110"/>
    </source>
</evidence>
<dbReference type="HOGENOM" id="CLU_002982_0_0_9"/>
<dbReference type="RefSeq" id="WP_003337358.1">
    <property type="nucleotide sequence ID" value="NZ_CP007806.1"/>
</dbReference>
<evidence type="ECO:0000256" key="9">
    <source>
        <dbReference type="ARBA" id="ARBA00030686"/>
    </source>
</evidence>
<evidence type="ECO:0000256" key="11">
    <source>
        <dbReference type="HAMAP-Rule" id="MF_00230"/>
    </source>
</evidence>
<comment type="similarity">
    <text evidence="3 11">Belongs to the CobT family.</text>
</comment>
<evidence type="ECO:0000256" key="8">
    <source>
        <dbReference type="ARBA" id="ARBA00022679"/>
    </source>
</evidence>
<dbReference type="SUPFAM" id="SSF52733">
    <property type="entry name" value="Nicotinate mononucleotide:5,6-dimethylbenzimidazole phosphoribosyltransferase (CobT)"/>
    <property type="match status" value="1"/>
</dbReference>
<feature type="active site" description="Proton acceptor" evidence="11">
    <location>
        <position position="321"/>
    </location>
</feature>
<evidence type="ECO:0000256" key="4">
    <source>
        <dbReference type="ARBA" id="ARBA00011991"/>
    </source>
</evidence>
<dbReference type="Pfam" id="PF02277">
    <property type="entry name" value="DBI_PRT"/>
    <property type="match status" value="1"/>
</dbReference>
<dbReference type="Proteomes" id="UP000005850">
    <property type="component" value="Chromosome"/>
</dbReference>
<dbReference type="EC" id="2.4.2.21" evidence="4 11"/>
<keyword evidence="7 11" id="KW-0328">Glycosyltransferase</keyword>
<sequence>MSFSDKLSGVIHTIPAIDMVAAEQAKKELKRLTKPVGSLGVLEDIVVQLAGITGQAKPRIGRKDVVVMCGDHGIVDEGVSAFPQEVTQLMMVNFINAGAAVNVLARQVGAEVTVVDIGSKAPEVPENVINKKVKAGTNNFAKGPAMSREEAAQAILVGIETAQELAKKGSNVIALGEMGIGNTTPSAALTSVLLGRPLEEGLVGRGSGINDKSLLIKREAIQRGIEVNKPQADDALDVLAKVGGLEIAGMAGVTLGAALSRIPVLLDGVIASAAALVAARLQPAIIPYLMATHLSVEPAHQYILEDLGIRPSLHLNMRLGEGTGATLFMPMMDSACRVLQEMATFSDLGLPDSE</sequence>
<dbReference type="InterPro" id="IPR036087">
    <property type="entry name" value="Nict_dMeBzImd_PRibTrfase_sf"/>
</dbReference>
<keyword evidence="13" id="KW-1185">Reference proteome</keyword>
<dbReference type="InterPro" id="IPR003200">
    <property type="entry name" value="Nict_dMeBzImd_PRibTrfase"/>
</dbReference>
<evidence type="ECO:0000256" key="7">
    <source>
        <dbReference type="ARBA" id="ARBA00022676"/>
    </source>
</evidence>
<keyword evidence="8 11" id="KW-0808">Transferase</keyword>
<evidence type="ECO:0000256" key="1">
    <source>
        <dbReference type="ARBA" id="ARBA00002197"/>
    </source>
</evidence>
<dbReference type="Gene3D" id="1.10.1610.10">
    <property type="match status" value="1"/>
</dbReference>
<organism evidence="12 13">
    <name type="scientific">Brevibacillus laterosporus LMG 15441</name>
    <dbReference type="NCBI Taxonomy" id="1042163"/>
    <lineage>
        <taxon>Bacteria</taxon>
        <taxon>Bacillati</taxon>
        <taxon>Bacillota</taxon>
        <taxon>Bacilli</taxon>
        <taxon>Bacillales</taxon>
        <taxon>Paenibacillaceae</taxon>
        <taxon>Brevibacillus</taxon>
    </lineage>
</organism>
<comment type="pathway">
    <text evidence="2 11">Nucleoside biosynthesis; alpha-ribazole biosynthesis; alpha-ribazole from 5,6-dimethylbenzimidazole: step 1/2.</text>
</comment>
<dbReference type="KEGG" id="blr:BRLA_c021740"/>
<accession>A0A075RAB1</accession>
<dbReference type="InterPro" id="IPR017846">
    <property type="entry name" value="Nict_dMeBzImd_PRibTrfase_bact"/>
</dbReference>
<dbReference type="UniPathway" id="UPA00061">
    <property type="reaction ID" value="UER00516"/>
</dbReference>
<gene>
    <name evidence="11" type="primary">cobT</name>
    <name evidence="12" type="ORF">BRLA_c021740</name>
</gene>
<evidence type="ECO:0000256" key="5">
    <source>
        <dbReference type="ARBA" id="ARBA00015486"/>
    </source>
</evidence>
<keyword evidence="6 11" id="KW-0169">Cobalamin biosynthesis</keyword>
<dbReference type="STRING" id="1042163.BRLA_c021740"/>
<proteinExistence type="inferred from homology"/>
<dbReference type="NCBIfam" id="NF000996">
    <property type="entry name" value="PRK00105.1"/>
    <property type="match status" value="1"/>
</dbReference>
<protein>
    <recommendedName>
        <fullName evidence="5 11">Nicotinate-nucleotide--dimethylbenzimidazole phosphoribosyltransferase</fullName>
        <shortName evidence="11">NN:DBI PRT</shortName>
        <ecNumber evidence="4 11">2.4.2.21</ecNumber>
    </recommendedName>
    <alternativeName>
        <fullName evidence="9 11">N(1)-alpha-phosphoribosyltransferase</fullName>
    </alternativeName>
</protein>
<evidence type="ECO:0000313" key="12">
    <source>
        <dbReference type="EMBL" id="AIG26495.1"/>
    </source>
</evidence>
<comment type="function">
    <text evidence="1 11">Catalyzes the synthesis of alpha-ribazole-5'-phosphate from nicotinate mononucleotide (NAMN) and 5,6-dimethylbenzimidazole (DMB).</text>
</comment>
<dbReference type="GO" id="GO:0009236">
    <property type="term" value="P:cobalamin biosynthetic process"/>
    <property type="evidence" value="ECO:0007669"/>
    <property type="project" value="UniProtKB-UniRule"/>
</dbReference>
<dbReference type="HAMAP" id="MF_00230">
    <property type="entry name" value="CobT"/>
    <property type="match status" value="1"/>
</dbReference>
<dbReference type="InterPro" id="IPR023195">
    <property type="entry name" value="Nict_dMeBzImd_PRibTrfase_N"/>
</dbReference>
<dbReference type="eggNOG" id="COG2038">
    <property type="taxonomic scope" value="Bacteria"/>
</dbReference>
<dbReference type="NCBIfam" id="TIGR03160">
    <property type="entry name" value="cobT_DBIPRT"/>
    <property type="match status" value="1"/>
</dbReference>
<dbReference type="PANTHER" id="PTHR43463:SF1">
    <property type="entry name" value="NICOTINATE-NUCLEOTIDE--DIMETHYLBENZIMIDAZOLE PHOSPHORIBOSYLTRANSFERASE"/>
    <property type="match status" value="1"/>
</dbReference>
<dbReference type="GO" id="GO:0008939">
    <property type="term" value="F:nicotinate-nucleotide-dimethylbenzimidazole phosphoribosyltransferase activity"/>
    <property type="evidence" value="ECO:0007669"/>
    <property type="project" value="UniProtKB-UniRule"/>
</dbReference>
<comment type="catalytic activity">
    <reaction evidence="10 11">
        <text>5,6-dimethylbenzimidazole + nicotinate beta-D-ribonucleotide = alpha-ribazole 5'-phosphate + nicotinate + H(+)</text>
        <dbReference type="Rhea" id="RHEA:11196"/>
        <dbReference type="ChEBI" id="CHEBI:15378"/>
        <dbReference type="ChEBI" id="CHEBI:15890"/>
        <dbReference type="ChEBI" id="CHEBI:32544"/>
        <dbReference type="ChEBI" id="CHEBI:57502"/>
        <dbReference type="ChEBI" id="CHEBI:57918"/>
        <dbReference type="EC" id="2.4.2.21"/>
    </reaction>
</comment>
<dbReference type="EMBL" id="CP007806">
    <property type="protein sequence ID" value="AIG26495.1"/>
    <property type="molecule type" value="Genomic_DNA"/>
</dbReference>
<dbReference type="AlphaFoldDB" id="A0A075RAB1"/>
<dbReference type="PANTHER" id="PTHR43463">
    <property type="entry name" value="NICOTINATE-NUCLEOTIDE--DIMETHYLBENZIMIDAZOLE PHOSPHORIBOSYLTRANSFERASE"/>
    <property type="match status" value="1"/>
</dbReference>
<name>A0A075RAB1_BRELA</name>
<dbReference type="FunFam" id="3.40.50.10210:FF:000001">
    <property type="entry name" value="Nicotinate-nucleotide--dimethylbenzimidazole phosphoribosyltransferase"/>
    <property type="match status" value="1"/>
</dbReference>
<evidence type="ECO:0000256" key="2">
    <source>
        <dbReference type="ARBA" id="ARBA00005049"/>
    </source>
</evidence>
<evidence type="ECO:0000256" key="6">
    <source>
        <dbReference type="ARBA" id="ARBA00022573"/>
    </source>
</evidence>